<accession>A0A834MFG0</accession>
<organism evidence="1 2">
    <name type="scientific">Rhynchophorus ferrugineus</name>
    <name type="common">Red palm weevil</name>
    <name type="synonym">Curculio ferrugineus</name>
    <dbReference type="NCBI Taxonomy" id="354439"/>
    <lineage>
        <taxon>Eukaryota</taxon>
        <taxon>Metazoa</taxon>
        <taxon>Ecdysozoa</taxon>
        <taxon>Arthropoda</taxon>
        <taxon>Hexapoda</taxon>
        <taxon>Insecta</taxon>
        <taxon>Pterygota</taxon>
        <taxon>Neoptera</taxon>
        <taxon>Endopterygota</taxon>
        <taxon>Coleoptera</taxon>
        <taxon>Polyphaga</taxon>
        <taxon>Cucujiformia</taxon>
        <taxon>Curculionidae</taxon>
        <taxon>Dryophthorinae</taxon>
        <taxon>Rhynchophorus</taxon>
    </lineage>
</organism>
<dbReference type="EMBL" id="JAACXV010000324">
    <property type="protein sequence ID" value="KAF7280051.1"/>
    <property type="molecule type" value="Genomic_DNA"/>
</dbReference>
<protein>
    <submittedName>
        <fullName evidence="1">Uncharacterized protein</fullName>
    </submittedName>
</protein>
<reference evidence="1" key="1">
    <citation type="submission" date="2020-08" db="EMBL/GenBank/DDBJ databases">
        <title>Genome sequencing and assembly of the red palm weevil Rhynchophorus ferrugineus.</title>
        <authorList>
            <person name="Dias G.B."/>
            <person name="Bergman C.M."/>
            <person name="Manee M."/>
        </authorList>
    </citation>
    <scope>NUCLEOTIDE SEQUENCE</scope>
    <source>
        <strain evidence="1">AA-2017</strain>
        <tissue evidence="1">Whole larva</tissue>
    </source>
</reference>
<proteinExistence type="predicted"/>
<dbReference type="AlphaFoldDB" id="A0A834MFG0"/>
<gene>
    <name evidence="1" type="ORF">GWI33_006434</name>
</gene>
<sequence>MRSEKPEEEQSETHPGVIFLPSHWSVGPKLSVVDPYFCPWPASIVRYIITNDERLDRTTPLDREFFIPVSIRCHVKGHAVTRLIYLNSVYHRSLKKCQMSP</sequence>
<comment type="caution">
    <text evidence="1">The sequence shown here is derived from an EMBL/GenBank/DDBJ whole genome shotgun (WGS) entry which is preliminary data.</text>
</comment>
<keyword evidence="2" id="KW-1185">Reference proteome</keyword>
<name>A0A834MFG0_RHYFE</name>
<evidence type="ECO:0000313" key="1">
    <source>
        <dbReference type="EMBL" id="KAF7280051.1"/>
    </source>
</evidence>
<evidence type="ECO:0000313" key="2">
    <source>
        <dbReference type="Proteomes" id="UP000625711"/>
    </source>
</evidence>
<dbReference type="Proteomes" id="UP000625711">
    <property type="component" value="Unassembled WGS sequence"/>
</dbReference>